<dbReference type="GO" id="GO:0016616">
    <property type="term" value="F:oxidoreductase activity, acting on the CH-OH group of donors, NAD or NADP as acceptor"/>
    <property type="evidence" value="ECO:0007669"/>
    <property type="project" value="InterPro"/>
</dbReference>
<evidence type="ECO:0000256" key="1">
    <source>
        <dbReference type="ARBA" id="ARBA00005854"/>
    </source>
</evidence>
<comment type="caution">
    <text evidence="7">The sequence shown here is derived from an EMBL/GenBank/DDBJ whole genome shotgun (WGS) entry which is preliminary data.</text>
</comment>
<dbReference type="GO" id="GO:0051287">
    <property type="term" value="F:NAD binding"/>
    <property type="evidence" value="ECO:0007669"/>
    <property type="project" value="InterPro"/>
</dbReference>
<dbReference type="PANTHER" id="PTHR42789:SF1">
    <property type="entry name" value="D-ISOMER SPECIFIC 2-HYDROXYACID DEHYDROGENASE FAMILY PROTEIN (AFU_ORTHOLOGUE AFUA_6G10090)"/>
    <property type="match status" value="1"/>
</dbReference>
<gene>
    <name evidence="7" type="ORF">CN311_00005</name>
</gene>
<dbReference type="Pfam" id="PF02826">
    <property type="entry name" value="2-Hacid_dh_C"/>
    <property type="match status" value="1"/>
</dbReference>
<evidence type="ECO:0000256" key="2">
    <source>
        <dbReference type="ARBA" id="ARBA00023002"/>
    </source>
</evidence>
<sequence>MDRILVTPRSLTLDPPPELQLLAEAGFELVFPPAGRQPNEAELLGLVPGCVGWLAGVEAVSPRVVEAADRLRAISRNGVGLDNLPMRELERRGIRVLKAEGANSIGVAELTIGLMLAALRRIPAADSGIKAGEWPRYRGAEIAGRTVGLVGCGAIGRHVASVTSAMGANVIAYDPFRPDFETSGPFDWRELDDVFREAAIISLHCPPPPGGQPLIDARRLSEMRPRSILVNTARAALIDEDSVRTALDEGRLAAYATDVFAEEPPRPGSFASHSGVIATSHIGGFTEESVGKATRMAIANLLDALSAERVG</sequence>
<keyword evidence="3" id="KW-0520">NAD</keyword>
<dbReference type="EMBL" id="NWQG01000001">
    <property type="protein sequence ID" value="PDQ23121.1"/>
    <property type="molecule type" value="Genomic_DNA"/>
</dbReference>
<keyword evidence="2 4" id="KW-0560">Oxidoreductase</keyword>
<keyword evidence="8" id="KW-1185">Reference proteome</keyword>
<dbReference type="SUPFAM" id="SSF52283">
    <property type="entry name" value="Formate/glycerate dehydrogenase catalytic domain-like"/>
    <property type="match status" value="1"/>
</dbReference>
<organism evidence="7 8">
    <name type="scientific">Mesorhizobium sanjuanii</name>
    <dbReference type="NCBI Taxonomy" id="2037900"/>
    <lineage>
        <taxon>Bacteria</taxon>
        <taxon>Pseudomonadati</taxon>
        <taxon>Pseudomonadota</taxon>
        <taxon>Alphaproteobacteria</taxon>
        <taxon>Hyphomicrobiales</taxon>
        <taxon>Phyllobacteriaceae</taxon>
        <taxon>Mesorhizobium</taxon>
    </lineage>
</organism>
<evidence type="ECO:0000256" key="3">
    <source>
        <dbReference type="ARBA" id="ARBA00023027"/>
    </source>
</evidence>
<feature type="domain" description="D-isomer specific 2-hydroxyacid dehydrogenase catalytic" evidence="5">
    <location>
        <begin position="15"/>
        <end position="309"/>
    </location>
</feature>
<dbReference type="InterPro" id="IPR036291">
    <property type="entry name" value="NAD(P)-bd_dom_sf"/>
</dbReference>
<feature type="domain" description="D-isomer specific 2-hydroxyacid dehydrogenase NAD-binding" evidence="6">
    <location>
        <begin position="112"/>
        <end position="283"/>
    </location>
</feature>
<reference evidence="7 8" key="1">
    <citation type="submission" date="2017-09" db="EMBL/GenBank/DDBJ databases">
        <title>Mesorhizobum sanjuanii sp. nov. isolated from nodules of Lotus tenuis in saline-alkaline lowlands of Flooding Pampa.</title>
        <authorList>
            <person name="Sannazzaro A.I."/>
            <person name="Torres Tejerizo G.A."/>
            <person name="Fontana F."/>
            <person name="Cumpa Velazquez L.M."/>
            <person name="Hansen L."/>
            <person name="Pistorio M."/>
            <person name="Estrella M.J."/>
        </authorList>
    </citation>
    <scope>NUCLEOTIDE SEQUENCE [LARGE SCALE GENOMIC DNA]</scope>
    <source>
        <strain evidence="7 8">BSA136</strain>
    </source>
</reference>
<dbReference type="AlphaFoldDB" id="A0A2A6FN94"/>
<evidence type="ECO:0000259" key="5">
    <source>
        <dbReference type="Pfam" id="PF00389"/>
    </source>
</evidence>
<dbReference type="Pfam" id="PF00389">
    <property type="entry name" value="2-Hacid_dh"/>
    <property type="match status" value="1"/>
</dbReference>
<accession>A0A2A6FN94</accession>
<dbReference type="InterPro" id="IPR006140">
    <property type="entry name" value="D-isomer_DH_NAD-bd"/>
</dbReference>
<name>A0A2A6FN94_9HYPH</name>
<dbReference type="SUPFAM" id="SSF51735">
    <property type="entry name" value="NAD(P)-binding Rossmann-fold domains"/>
    <property type="match status" value="1"/>
</dbReference>
<dbReference type="Proteomes" id="UP000219182">
    <property type="component" value="Unassembled WGS sequence"/>
</dbReference>
<evidence type="ECO:0000313" key="8">
    <source>
        <dbReference type="Proteomes" id="UP000219182"/>
    </source>
</evidence>
<evidence type="ECO:0000259" key="6">
    <source>
        <dbReference type="Pfam" id="PF02826"/>
    </source>
</evidence>
<dbReference type="CDD" id="cd12172">
    <property type="entry name" value="PGDH_like_2"/>
    <property type="match status" value="1"/>
</dbReference>
<evidence type="ECO:0000313" key="7">
    <source>
        <dbReference type="EMBL" id="PDQ23121.1"/>
    </source>
</evidence>
<proteinExistence type="inferred from homology"/>
<dbReference type="Gene3D" id="3.40.50.720">
    <property type="entry name" value="NAD(P)-binding Rossmann-like Domain"/>
    <property type="match status" value="2"/>
</dbReference>
<protein>
    <submittedName>
        <fullName evidence="7">Oxidoreductase</fullName>
    </submittedName>
</protein>
<dbReference type="InterPro" id="IPR006139">
    <property type="entry name" value="D-isomer_2_OHA_DH_cat_dom"/>
</dbReference>
<comment type="similarity">
    <text evidence="1 4">Belongs to the D-isomer specific 2-hydroxyacid dehydrogenase family.</text>
</comment>
<dbReference type="PANTHER" id="PTHR42789">
    <property type="entry name" value="D-ISOMER SPECIFIC 2-HYDROXYACID DEHYDROGENASE FAMILY PROTEIN (AFU_ORTHOLOGUE AFUA_6G10090)"/>
    <property type="match status" value="1"/>
</dbReference>
<evidence type="ECO:0000256" key="4">
    <source>
        <dbReference type="RuleBase" id="RU003719"/>
    </source>
</evidence>
<dbReference type="InterPro" id="IPR050857">
    <property type="entry name" value="D-2-hydroxyacid_DH"/>
</dbReference>